<dbReference type="InterPro" id="IPR012433">
    <property type="entry name" value="Imm11"/>
</dbReference>
<accession>A0A3M7LGF3</accession>
<organism evidence="3 4">
    <name type="scientific">Chryseobacterium nematophagum</name>
    <dbReference type="NCBI Taxonomy" id="2305228"/>
    <lineage>
        <taxon>Bacteria</taxon>
        <taxon>Pseudomonadati</taxon>
        <taxon>Bacteroidota</taxon>
        <taxon>Flavobacteriia</taxon>
        <taxon>Flavobacteriales</taxon>
        <taxon>Weeksellaceae</taxon>
        <taxon>Chryseobacterium group</taxon>
        <taxon>Chryseobacterium</taxon>
    </lineage>
</organism>
<gene>
    <name evidence="3" type="ORF">D1632_00150</name>
</gene>
<keyword evidence="4" id="KW-1185">Reference proteome</keyword>
<dbReference type="Pfam" id="PF07791">
    <property type="entry name" value="Imm11"/>
    <property type="match status" value="1"/>
</dbReference>
<feature type="coiled-coil region" evidence="1">
    <location>
        <begin position="154"/>
        <end position="181"/>
    </location>
</feature>
<dbReference type="EMBL" id="QWIV01000003">
    <property type="protein sequence ID" value="RMZ61259.1"/>
    <property type="molecule type" value="Genomic_DNA"/>
</dbReference>
<evidence type="ECO:0000256" key="1">
    <source>
        <dbReference type="SAM" id="Coils"/>
    </source>
</evidence>
<feature type="domain" description="Immunity MXAN-0049 protein" evidence="2">
    <location>
        <begin position="57"/>
        <end position="220"/>
    </location>
</feature>
<evidence type="ECO:0000259" key="2">
    <source>
        <dbReference type="Pfam" id="PF07791"/>
    </source>
</evidence>
<name>A0A3M7LGF3_9FLAO</name>
<proteinExistence type="predicted"/>
<protein>
    <recommendedName>
        <fullName evidence="2">Immunity MXAN-0049 protein domain-containing protein</fullName>
    </recommendedName>
</protein>
<evidence type="ECO:0000313" key="4">
    <source>
        <dbReference type="Proteomes" id="UP000267524"/>
    </source>
</evidence>
<dbReference type="AlphaFoldDB" id="A0A3M7LGF3"/>
<dbReference type="Proteomes" id="UP000267524">
    <property type="component" value="Unassembled WGS sequence"/>
</dbReference>
<sequence length="239" mass="28414">MKYYLIRPSLQKKDFGQSYPQAQDAIDNDRDSPNHIENNFGLKLDFEPLSCYPIINKKARVTDFIGSVVNSGNLQISSKLKSIIEKYTGEGIQYFRNTVLHNGQEYTDYWLLHPYQFDHEYIDFQNSMIKYKKKADDYETSRKTSMVLLSLNTLQEFEEYKEKARKKLETITIEKLFLKENVIKKDFFALRYVFGGMFYVSEKLKKEIENQGCTGLEFQPSYLSYYEWRTEREKVYGKI</sequence>
<comment type="caution">
    <text evidence="3">The sequence shown here is derived from an EMBL/GenBank/DDBJ whole genome shotgun (WGS) entry which is preliminary data.</text>
</comment>
<reference evidence="3 4" key="1">
    <citation type="submission" date="2018-08" db="EMBL/GenBank/DDBJ databases">
        <title>Chryseobacterium nematophagum: a novel matrix digesting pathogen of nematodes.</title>
        <authorList>
            <person name="Page A."/>
            <person name="Roberts M."/>
            <person name="Felix M.-A."/>
            <person name="Weir W."/>
        </authorList>
    </citation>
    <scope>NUCLEOTIDE SEQUENCE [LARGE SCALE GENOMIC DNA]</scope>
    <source>
        <strain evidence="3 4">JUb275</strain>
    </source>
</reference>
<dbReference type="RefSeq" id="WP_122545255.1">
    <property type="nucleotide sequence ID" value="NZ_QWIV01000003.1"/>
</dbReference>
<keyword evidence="1" id="KW-0175">Coiled coil</keyword>
<evidence type="ECO:0000313" key="3">
    <source>
        <dbReference type="EMBL" id="RMZ61259.1"/>
    </source>
</evidence>